<name>A0A251S7Q5_HELAN</name>
<evidence type="ECO:0000313" key="2">
    <source>
        <dbReference type="EMBL" id="KAF5764040.1"/>
    </source>
</evidence>
<dbReference type="Gramene" id="mRNA:HanXRQr2_Chr15g0687401">
    <property type="protein sequence ID" value="mRNA:HanXRQr2_Chr15g0687401"/>
    <property type="gene ID" value="HanXRQr2_Chr15g0687401"/>
</dbReference>
<dbReference type="AlphaFoldDB" id="A0A251S7Q5"/>
<keyword evidence="4" id="KW-1185">Reference proteome</keyword>
<dbReference type="Proteomes" id="UP000215914">
    <property type="component" value="Chromosome 15"/>
</dbReference>
<organism evidence="3 4">
    <name type="scientific">Helianthus annuus</name>
    <name type="common">Common sunflower</name>
    <dbReference type="NCBI Taxonomy" id="4232"/>
    <lineage>
        <taxon>Eukaryota</taxon>
        <taxon>Viridiplantae</taxon>
        <taxon>Streptophyta</taxon>
        <taxon>Embryophyta</taxon>
        <taxon>Tracheophyta</taxon>
        <taxon>Spermatophyta</taxon>
        <taxon>Magnoliopsida</taxon>
        <taxon>eudicotyledons</taxon>
        <taxon>Gunneridae</taxon>
        <taxon>Pentapetalae</taxon>
        <taxon>asterids</taxon>
        <taxon>campanulids</taxon>
        <taxon>Asterales</taxon>
        <taxon>Asteraceae</taxon>
        <taxon>Asteroideae</taxon>
        <taxon>Heliantheae alliance</taxon>
        <taxon>Heliantheae</taxon>
        <taxon>Helianthus</taxon>
    </lineage>
</organism>
<reference evidence="3" key="2">
    <citation type="submission" date="2017-02" db="EMBL/GenBank/DDBJ databases">
        <title>Sunflower complete genome.</title>
        <authorList>
            <person name="Langlade N."/>
            <person name="Munos S."/>
        </authorList>
    </citation>
    <scope>NUCLEOTIDE SEQUENCE [LARGE SCALE GENOMIC DNA]</scope>
    <source>
        <tissue evidence="3">Leaves</tissue>
    </source>
</reference>
<dbReference type="EMBL" id="MNCJ02000330">
    <property type="protein sequence ID" value="KAF5764040.1"/>
    <property type="molecule type" value="Genomic_DNA"/>
</dbReference>
<proteinExistence type="predicted"/>
<reference evidence="2" key="3">
    <citation type="submission" date="2020-06" db="EMBL/GenBank/DDBJ databases">
        <title>Helianthus annuus Genome sequencing and assembly Release 2.</title>
        <authorList>
            <person name="Gouzy J."/>
            <person name="Langlade N."/>
            <person name="Munos S."/>
        </authorList>
    </citation>
    <scope>NUCLEOTIDE SEQUENCE</scope>
    <source>
        <tissue evidence="2">Leaves</tissue>
    </source>
</reference>
<gene>
    <name evidence="3" type="ORF">HannXRQ_Chr15g0475901</name>
    <name evidence="2" type="ORF">HanXRQr2_Chr15g0687401</name>
</gene>
<evidence type="ECO:0000256" key="1">
    <source>
        <dbReference type="SAM" id="MobiDB-lite"/>
    </source>
</evidence>
<evidence type="ECO:0000313" key="3">
    <source>
        <dbReference type="EMBL" id="OTF94783.1"/>
    </source>
</evidence>
<evidence type="ECO:0000313" key="4">
    <source>
        <dbReference type="Proteomes" id="UP000215914"/>
    </source>
</evidence>
<protein>
    <submittedName>
        <fullName evidence="3">Uncharacterized protein</fullName>
    </submittedName>
</protein>
<reference evidence="2 4" key="1">
    <citation type="journal article" date="2017" name="Nature">
        <title>The sunflower genome provides insights into oil metabolism, flowering and Asterid evolution.</title>
        <authorList>
            <person name="Badouin H."/>
            <person name="Gouzy J."/>
            <person name="Grassa C.J."/>
            <person name="Murat F."/>
            <person name="Staton S.E."/>
            <person name="Cottret L."/>
            <person name="Lelandais-Briere C."/>
            <person name="Owens G.L."/>
            <person name="Carrere S."/>
            <person name="Mayjonade B."/>
            <person name="Legrand L."/>
            <person name="Gill N."/>
            <person name="Kane N.C."/>
            <person name="Bowers J.E."/>
            <person name="Hubner S."/>
            <person name="Bellec A."/>
            <person name="Berard A."/>
            <person name="Berges H."/>
            <person name="Blanchet N."/>
            <person name="Boniface M.C."/>
            <person name="Brunel D."/>
            <person name="Catrice O."/>
            <person name="Chaidir N."/>
            <person name="Claudel C."/>
            <person name="Donnadieu C."/>
            <person name="Faraut T."/>
            <person name="Fievet G."/>
            <person name="Helmstetter N."/>
            <person name="King M."/>
            <person name="Knapp S.J."/>
            <person name="Lai Z."/>
            <person name="Le Paslier M.C."/>
            <person name="Lippi Y."/>
            <person name="Lorenzon L."/>
            <person name="Mandel J.R."/>
            <person name="Marage G."/>
            <person name="Marchand G."/>
            <person name="Marquand E."/>
            <person name="Bret-Mestries E."/>
            <person name="Morien E."/>
            <person name="Nambeesan S."/>
            <person name="Nguyen T."/>
            <person name="Pegot-Espagnet P."/>
            <person name="Pouilly N."/>
            <person name="Raftis F."/>
            <person name="Sallet E."/>
            <person name="Schiex T."/>
            <person name="Thomas J."/>
            <person name="Vandecasteele C."/>
            <person name="Vares D."/>
            <person name="Vear F."/>
            <person name="Vautrin S."/>
            <person name="Crespi M."/>
            <person name="Mangin B."/>
            <person name="Burke J.M."/>
            <person name="Salse J."/>
            <person name="Munos S."/>
            <person name="Vincourt P."/>
            <person name="Rieseberg L.H."/>
            <person name="Langlade N.B."/>
        </authorList>
    </citation>
    <scope>NUCLEOTIDE SEQUENCE [LARGE SCALE GENOMIC DNA]</scope>
    <source>
        <strain evidence="4">cv. SF193</strain>
        <tissue evidence="2">Leaves</tissue>
    </source>
</reference>
<accession>A0A251S7Q5</accession>
<dbReference type="InParanoid" id="A0A251S7Q5"/>
<feature type="compositionally biased region" description="Basic and acidic residues" evidence="1">
    <location>
        <begin position="31"/>
        <end position="41"/>
    </location>
</feature>
<dbReference type="EMBL" id="CM007904">
    <property type="protein sequence ID" value="OTF94783.1"/>
    <property type="molecule type" value="Genomic_DNA"/>
</dbReference>
<sequence length="91" mass="10102">MPDQFKKITLGIRQTTEQLQRERKGVRHRRERESGVGESERATNVCDGTGVDGDGDVSSEAAMALTVTTVKWLGFRSSSGIFSEDTNRITR</sequence>
<feature type="region of interest" description="Disordered" evidence="1">
    <location>
        <begin position="1"/>
        <end position="53"/>
    </location>
</feature>